<dbReference type="STRING" id="64791.A0A151WF01"/>
<proteinExistence type="predicted"/>
<evidence type="ECO:0000313" key="2">
    <source>
        <dbReference type="Proteomes" id="UP000075809"/>
    </source>
</evidence>
<accession>A0A151WF01</accession>
<protein>
    <recommendedName>
        <fullName evidence="3">Craniofacial development protein 2</fullName>
    </recommendedName>
</protein>
<dbReference type="EMBL" id="KQ983227">
    <property type="protein sequence ID" value="KYQ46413.1"/>
    <property type="molecule type" value="Genomic_DNA"/>
</dbReference>
<keyword evidence="2" id="KW-1185">Reference proteome</keyword>
<evidence type="ECO:0008006" key="3">
    <source>
        <dbReference type="Google" id="ProtNLM"/>
    </source>
</evidence>
<name>A0A151WF01_9HYME</name>
<dbReference type="Proteomes" id="UP000075809">
    <property type="component" value="Unassembled WGS sequence"/>
</dbReference>
<dbReference type="AlphaFoldDB" id="A0A151WF01"/>
<evidence type="ECO:0000313" key="1">
    <source>
        <dbReference type="EMBL" id="KYQ46413.1"/>
    </source>
</evidence>
<reference evidence="1 2" key="1">
    <citation type="submission" date="2015-09" db="EMBL/GenBank/DDBJ databases">
        <title>Trachymyrmex zeteki WGS genome.</title>
        <authorList>
            <person name="Nygaard S."/>
            <person name="Hu H."/>
            <person name="Boomsma J."/>
            <person name="Zhang G."/>
        </authorList>
    </citation>
    <scope>NUCLEOTIDE SEQUENCE [LARGE SCALE GENOMIC DNA]</scope>
    <source>
        <strain evidence="1">Tzet28-1</strain>
        <tissue evidence="1">Whole body</tissue>
    </source>
</reference>
<organism evidence="1 2">
    <name type="scientific">Mycetomoellerius zeteki</name>
    <dbReference type="NCBI Taxonomy" id="64791"/>
    <lineage>
        <taxon>Eukaryota</taxon>
        <taxon>Metazoa</taxon>
        <taxon>Ecdysozoa</taxon>
        <taxon>Arthropoda</taxon>
        <taxon>Hexapoda</taxon>
        <taxon>Insecta</taxon>
        <taxon>Pterygota</taxon>
        <taxon>Neoptera</taxon>
        <taxon>Endopterygota</taxon>
        <taxon>Hymenoptera</taxon>
        <taxon>Apocrita</taxon>
        <taxon>Aculeata</taxon>
        <taxon>Formicoidea</taxon>
        <taxon>Formicidae</taxon>
        <taxon>Myrmicinae</taxon>
        <taxon>Mycetomoellerius</taxon>
    </lineage>
</organism>
<sequence length="141" mass="16298">MNKERIRVISVYGEQKGKNLEEKLKGFMKEEKEGNLIIGAENFNIRIGELGGMEMEGEGVERCSKNKIIRNRGRSFVEWVKDKGLYSLNGRTSGDWEGEYTYIKARDFKVDVRVDSDHLLLCLKIKEHGEEEDPITDAERK</sequence>
<gene>
    <name evidence="1" type="ORF">ALC60_14509</name>
</gene>
<dbReference type="InterPro" id="IPR036691">
    <property type="entry name" value="Endo/exonu/phosph_ase_sf"/>
</dbReference>
<dbReference type="Gene3D" id="3.60.10.10">
    <property type="entry name" value="Endonuclease/exonuclease/phosphatase"/>
    <property type="match status" value="1"/>
</dbReference>